<keyword evidence="4" id="KW-1185">Reference proteome</keyword>
<keyword evidence="1" id="KW-0812">Transmembrane</keyword>
<name>A0ABV9GKU1_9BACL</name>
<evidence type="ECO:0000313" key="4">
    <source>
        <dbReference type="Proteomes" id="UP001596022"/>
    </source>
</evidence>
<feature type="transmembrane region" description="Helical" evidence="1">
    <location>
        <begin position="12"/>
        <end position="31"/>
    </location>
</feature>
<keyword evidence="1" id="KW-1133">Transmembrane helix</keyword>
<dbReference type="RefSeq" id="WP_376846017.1">
    <property type="nucleotide sequence ID" value="NZ_JBHSFW010000004.1"/>
</dbReference>
<gene>
    <name evidence="3" type="ORF">ACFO4N_09255</name>
</gene>
<comment type="caution">
    <text evidence="3">The sequence shown here is derived from an EMBL/GenBank/DDBJ whole genome shotgun (WGS) entry which is preliminary data.</text>
</comment>
<dbReference type="Pfam" id="PF09851">
    <property type="entry name" value="SHOCT"/>
    <property type="match status" value="1"/>
</dbReference>
<organism evidence="3 4">
    <name type="scientific">Camelliibacillus cellulosilyticus</name>
    <dbReference type="NCBI Taxonomy" id="2174486"/>
    <lineage>
        <taxon>Bacteria</taxon>
        <taxon>Bacillati</taxon>
        <taxon>Bacillota</taxon>
        <taxon>Bacilli</taxon>
        <taxon>Bacillales</taxon>
        <taxon>Sporolactobacillaceae</taxon>
        <taxon>Camelliibacillus</taxon>
    </lineage>
</organism>
<keyword evidence="1" id="KW-0472">Membrane</keyword>
<dbReference type="Proteomes" id="UP001596022">
    <property type="component" value="Unassembled WGS sequence"/>
</dbReference>
<proteinExistence type="predicted"/>
<accession>A0ABV9GKU1</accession>
<reference evidence="4" key="1">
    <citation type="journal article" date="2019" name="Int. J. Syst. Evol. Microbiol.">
        <title>The Global Catalogue of Microorganisms (GCM) 10K type strain sequencing project: providing services to taxonomists for standard genome sequencing and annotation.</title>
        <authorList>
            <consortium name="The Broad Institute Genomics Platform"/>
            <consortium name="The Broad Institute Genome Sequencing Center for Infectious Disease"/>
            <person name="Wu L."/>
            <person name="Ma J."/>
        </authorList>
    </citation>
    <scope>NUCLEOTIDE SEQUENCE [LARGE SCALE GENOMIC DNA]</scope>
    <source>
        <strain evidence="4">CGMCC 1.16306</strain>
    </source>
</reference>
<dbReference type="EMBL" id="JBHSFW010000004">
    <property type="protein sequence ID" value="MFC4618914.1"/>
    <property type="molecule type" value="Genomic_DNA"/>
</dbReference>
<evidence type="ECO:0000313" key="3">
    <source>
        <dbReference type="EMBL" id="MFC4618914.1"/>
    </source>
</evidence>
<evidence type="ECO:0000259" key="2">
    <source>
        <dbReference type="Pfam" id="PF09851"/>
    </source>
</evidence>
<dbReference type="InterPro" id="IPR018649">
    <property type="entry name" value="SHOCT"/>
</dbReference>
<evidence type="ECO:0000256" key="1">
    <source>
        <dbReference type="SAM" id="Phobius"/>
    </source>
</evidence>
<sequence length="73" mass="8503">MGAAHHAFSFYPFGALFCLTLFCFTAISIFANRYRYRDAKQQNDDMISILKKRMARGDIDEAEYQKLKDLLSK</sequence>
<protein>
    <submittedName>
        <fullName evidence="3">SHOCT domain-containing protein</fullName>
    </submittedName>
</protein>
<feature type="domain" description="SHOCT" evidence="2">
    <location>
        <begin position="47"/>
        <end position="71"/>
    </location>
</feature>